<protein>
    <recommendedName>
        <fullName evidence="2">Nucleotide-diphospho-sugar transferase domain-containing protein</fullName>
    </recommendedName>
</protein>
<organism evidence="1">
    <name type="scientific">Eutreptiella gymnastica</name>
    <dbReference type="NCBI Taxonomy" id="73025"/>
    <lineage>
        <taxon>Eukaryota</taxon>
        <taxon>Discoba</taxon>
        <taxon>Euglenozoa</taxon>
        <taxon>Euglenida</taxon>
        <taxon>Spirocuta</taxon>
        <taxon>Euglenophyceae</taxon>
        <taxon>Eutreptiales</taxon>
        <taxon>Eutreptiaceae</taxon>
        <taxon>Eutreptiella</taxon>
    </lineage>
</organism>
<gene>
    <name evidence="1" type="ORF">EGYM00392_LOCUS12699</name>
</gene>
<sequence>MAVRRLLSACGHVLLLDSDAAINDFDLPLSQVFDEYLGPHTGRYMALAVDWPQPWCLVNTGVVFYKAHPIINELLDFWYRSPEAGDCDPYFIMHHAYEQACYVSTVYPKYSDYVQILQETFISGQGMFVRHIYWYGSAVGPFRDQLRSILLNYSLPSLLMPYDLAPRNLTNRNYFRNSEAHSRIRVPRHRHPNVTRWCETVKKANKEKNLGCGGPAPNVLHYTAQCPLR</sequence>
<evidence type="ECO:0008006" key="2">
    <source>
        <dbReference type="Google" id="ProtNLM"/>
    </source>
</evidence>
<dbReference type="EMBL" id="HBGA01034968">
    <property type="protein sequence ID" value="CAD9001618.1"/>
    <property type="molecule type" value="Transcribed_RNA"/>
</dbReference>
<proteinExistence type="predicted"/>
<reference evidence="1" key="1">
    <citation type="submission" date="2021-01" db="EMBL/GenBank/DDBJ databases">
        <authorList>
            <person name="Corre E."/>
            <person name="Pelletier E."/>
            <person name="Niang G."/>
            <person name="Scheremetjew M."/>
            <person name="Finn R."/>
            <person name="Kale V."/>
            <person name="Holt S."/>
            <person name="Cochrane G."/>
            <person name="Meng A."/>
            <person name="Brown T."/>
            <person name="Cohen L."/>
        </authorList>
    </citation>
    <scope>NUCLEOTIDE SEQUENCE</scope>
    <source>
        <strain evidence="1">NIES-381</strain>
    </source>
</reference>
<evidence type="ECO:0000313" key="1">
    <source>
        <dbReference type="EMBL" id="CAD9001618.1"/>
    </source>
</evidence>
<name>A0A7S1I5B3_9EUGL</name>
<accession>A0A7S1I5B3</accession>
<dbReference type="AlphaFoldDB" id="A0A7S1I5B3"/>